<accession>A0AA88GHG6</accession>
<dbReference type="GeneID" id="68100726"/>
<reference evidence="2 3" key="1">
    <citation type="journal article" date="2018" name="BMC Genomics">
        <title>The genome of Naegleria lovaniensis, the basis for a comparative approach to unravel pathogenicity factors of the human pathogenic amoeba N. fowleri.</title>
        <authorList>
            <person name="Liechti N."/>
            <person name="Schurch N."/>
            <person name="Bruggmann R."/>
            <person name="Wittwer M."/>
        </authorList>
    </citation>
    <scope>NUCLEOTIDE SEQUENCE [LARGE SCALE GENOMIC DNA]</scope>
    <source>
        <strain evidence="2 3">ATCC 30569</strain>
    </source>
</reference>
<feature type="region of interest" description="Disordered" evidence="1">
    <location>
        <begin position="178"/>
        <end position="201"/>
    </location>
</feature>
<evidence type="ECO:0000313" key="2">
    <source>
        <dbReference type="EMBL" id="KAG2378633.1"/>
    </source>
</evidence>
<dbReference type="EMBL" id="PYSW02000032">
    <property type="protein sequence ID" value="KAG2378633.1"/>
    <property type="molecule type" value="Genomic_DNA"/>
</dbReference>
<feature type="compositionally biased region" description="Polar residues" evidence="1">
    <location>
        <begin position="184"/>
        <end position="195"/>
    </location>
</feature>
<evidence type="ECO:0000313" key="3">
    <source>
        <dbReference type="Proteomes" id="UP000816034"/>
    </source>
</evidence>
<dbReference type="Proteomes" id="UP000816034">
    <property type="component" value="Unassembled WGS sequence"/>
</dbReference>
<evidence type="ECO:0000256" key="1">
    <source>
        <dbReference type="SAM" id="MobiDB-lite"/>
    </source>
</evidence>
<gene>
    <name evidence="2" type="ORF">C9374_008272</name>
</gene>
<dbReference type="AlphaFoldDB" id="A0AA88GHG6"/>
<feature type="region of interest" description="Disordered" evidence="1">
    <location>
        <begin position="130"/>
        <end position="156"/>
    </location>
</feature>
<comment type="caution">
    <text evidence="2">The sequence shown here is derived from an EMBL/GenBank/DDBJ whole genome shotgun (WGS) entry which is preliminary data.</text>
</comment>
<organism evidence="2 3">
    <name type="scientific">Naegleria lovaniensis</name>
    <name type="common">Amoeba</name>
    <dbReference type="NCBI Taxonomy" id="51637"/>
    <lineage>
        <taxon>Eukaryota</taxon>
        <taxon>Discoba</taxon>
        <taxon>Heterolobosea</taxon>
        <taxon>Tetramitia</taxon>
        <taxon>Eutetramitia</taxon>
        <taxon>Vahlkampfiidae</taxon>
        <taxon>Naegleria</taxon>
    </lineage>
</organism>
<sequence length="201" mass="22989">MRTTPPQGRNNKRLKLVRTHPVQLPVTHKVIRHRPNLQKELRFRKNNTGCYYNMDWGLQSVWVGPSRQARFIHLNKEKETSKKLSFQSAPYTSKKSLFHNRGMLQNIKYNSLQRIDNMLHSYRIRTLKSLKQQSQPTTGESSLSKPRVGIQGPLASAGAGLSQKELMKKIYVKKQKPMAVIGGPSSSSQKKTTAPVQKKKQ</sequence>
<name>A0AA88GHG6_NAELO</name>
<keyword evidence="3" id="KW-1185">Reference proteome</keyword>
<protein>
    <submittedName>
        <fullName evidence="2">Uncharacterized protein</fullName>
    </submittedName>
</protein>
<dbReference type="RefSeq" id="XP_044545895.1">
    <property type="nucleotide sequence ID" value="XM_044698330.1"/>
</dbReference>
<feature type="compositionally biased region" description="Polar residues" evidence="1">
    <location>
        <begin position="130"/>
        <end position="144"/>
    </location>
</feature>
<proteinExistence type="predicted"/>